<evidence type="ECO:0000313" key="3">
    <source>
        <dbReference type="Proteomes" id="UP000199515"/>
    </source>
</evidence>
<name>A0A1H3T599_9PSEU</name>
<keyword evidence="3" id="KW-1185">Reference proteome</keyword>
<protein>
    <recommendedName>
        <fullName evidence="4">Excreted virulence factor EspC, type VII ESX diderm</fullName>
    </recommendedName>
</protein>
<dbReference type="OrthoDB" id="3629109at2"/>
<proteinExistence type="predicted"/>
<gene>
    <name evidence="2" type="ORF">SAMN05421504_11816</name>
</gene>
<dbReference type="AlphaFoldDB" id="A0A1H3T599"/>
<dbReference type="STRING" id="589385.SAMN05421504_11816"/>
<evidence type="ECO:0008006" key="4">
    <source>
        <dbReference type="Google" id="ProtNLM"/>
    </source>
</evidence>
<dbReference type="Proteomes" id="UP000199515">
    <property type="component" value="Unassembled WGS sequence"/>
</dbReference>
<dbReference type="EMBL" id="FNON01000018">
    <property type="protein sequence ID" value="SDZ45523.1"/>
    <property type="molecule type" value="Genomic_DNA"/>
</dbReference>
<organism evidence="2 3">
    <name type="scientific">Amycolatopsis xylanica</name>
    <dbReference type="NCBI Taxonomy" id="589385"/>
    <lineage>
        <taxon>Bacteria</taxon>
        <taxon>Bacillati</taxon>
        <taxon>Actinomycetota</taxon>
        <taxon>Actinomycetes</taxon>
        <taxon>Pseudonocardiales</taxon>
        <taxon>Pseudonocardiaceae</taxon>
        <taxon>Amycolatopsis</taxon>
    </lineage>
</organism>
<sequence length="106" mass="11172">MSGYQVMIDKIKNTGDAASRVADGIRGVDCAATVPGGDAGIPGSTSMEKLAAVKRAWQGREQNFASLLEAHSANIEKAVQLYRSNEQAAAQDLTARERTPSGPRPS</sequence>
<accession>A0A1H3T599</accession>
<evidence type="ECO:0000313" key="2">
    <source>
        <dbReference type="EMBL" id="SDZ45523.1"/>
    </source>
</evidence>
<evidence type="ECO:0000256" key="1">
    <source>
        <dbReference type="SAM" id="MobiDB-lite"/>
    </source>
</evidence>
<reference evidence="2 3" key="1">
    <citation type="submission" date="2016-10" db="EMBL/GenBank/DDBJ databases">
        <authorList>
            <person name="de Groot N.N."/>
        </authorList>
    </citation>
    <scope>NUCLEOTIDE SEQUENCE [LARGE SCALE GENOMIC DNA]</scope>
    <source>
        <strain evidence="2 3">CPCC 202699</strain>
    </source>
</reference>
<feature type="region of interest" description="Disordered" evidence="1">
    <location>
        <begin position="86"/>
        <end position="106"/>
    </location>
</feature>